<gene>
    <name evidence="2" type="ORF">AA15669_0322</name>
</gene>
<dbReference type="InterPro" id="IPR001375">
    <property type="entry name" value="Peptidase_S9_cat"/>
</dbReference>
<dbReference type="PANTHER" id="PTHR43056">
    <property type="entry name" value="PEPTIDASE S9 PROLYL OLIGOPEPTIDASE"/>
    <property type="match status" value="1"/>
</dbReference>
<evidence type="ECO:0000313" key="2">
    <source>
        <dbReference type="EMBL" id="GBQ05134.1"/>
    </source>
</evidence>
<organism evidence="2 3">
    <name type="scientific">Saccharibacter floricola DSM 15669</name>
    <dbReference type="NCBI Taxonomy" id="1123227"/>
    <lineage>
        <taxon>Bacteria</taxon>
        <taxon>Pseudomonadati</taxon>
        <taxon>Pseudomonadota</taxon>
        <taxon>Alphaproteobacteria</taxon>
        <taxon>Acetobacterales</taxon>
        <taxon>Acetobacteraceae</taxon>
        <taxon>Saccharibacter</taxon>
    </lineage>
</organism>
<comment type="caution">
    <text evidence="2">The sequence shown here is derived from an EMBL/GenBank/DDBJ whole genome shotgun (WGS) entry which is preliminary data.</text>
</comment>
<evidence type="ECO:0000259" key="1">
    <source>
        <dbReference type="Pfam" id="PF00326"/>
    </source>
</evidence>
<dbReference type="PANTHER" id="PTHR43056:SF5">
    <property type="entry name" value="PEPTIDASE S9 PROLYL OLIGOPEPTIDASE CATALYTIC DOMAIN-CONTAINING PROTEIN"/>
    <property type="match status" value="1"/>
</dbReference>
<sequence length="413" mass="44989">MEPFWDGTRLYALSDRTVEGQERLWTPIAFDEAQGRWEPALLPPAGGEIGLPAWVFGQRSCVPLEGGGLLARGLYHGVAKLLRYEPESGWHVLAFEGTPENVPFPLEDGSGRVAWLDAPADQPPAVALGGFEGPTDRFRLAWQVPEGVTKEDIATPETLQIDVDDDGPSPLYALFYPPAHGAHCLPAEETPPLVVIVHGGPTGQARTDLSFKVQWWTSRGFAVLDVNYRGSTGFGRAYREALDGQWGVRDVCDCCAAVRYLIAQGRVDPARCVIRGSSAGGLTVLSALAQSDLFVAGTSLYGVTDLRGLVADTHRFEARYTDRLIAPWPEGEAVYRARSPLSWPEKITAPVLFLHGGADQVVPLSQAEALVAQLAGEQQLHIYPHEGHGFRAPDVIVDSLQRELAFYQQVFEG</sequence>
<evidence type="ECO:0000313" key="3">
    <source>
        <dbReference type="Proteomes" id="UP001062901"/>
    </source>
</evidence>
<keyword evidence="3" id="KW-1185">Reference proteome</keyword>
<name>A0ABQ0NWU4_9PROT</name>
<reference evidence="2" key="1">
    <citation type="submission" date="2013-04" db="EMBL/GenBank/DDBJ databases">
        <title>The genome sequencing project of 58 acetic acid bacteria.</title>
        <authorList>
            <person name="Okamoto-Kainuma A."/>
            <person name="Ishikawa M."/>
            <person name="Umino S."/>
            <person name="Koizumi Y."/>
            <person name="Shiwa Y."/>
            <person name="Yoshikawa H."/>
            <person name="Matsutani M."/>
            <person name="Matsushita K."/>
        </authorList>
    </citation>
    <scope>NUCLEOTIDE SEQUENCE</scope>
    <source>
        <strain evidence="2">DSM 15669</strain>
    </source>
</reference>
<dbReference type="EMBL" id="BAQD01000003">
    <property type="protein sequence ID" value="GBQ05134.1"/>
    <property type="molecule type" value="Genomic_DNA"/>
</dbReference>
<proteinExistence type="predicted"/>
<dbReference type="SUPFAM" id="SSF53474">
    <property type="entry name" value="alpha/beta-Hydrolases"/>
    <property type="match status" value="1"/>
</dbReference>
<accession>A0ABQ0NWU4</accession>
<dbReference type="Pfam" id="PF00326">
    <property type="entry name" value="Peptidase_S9"/>
    <property type="match status" value="1"/>
</dbReference>
<dbReference type="InterPro" id="IPR029058">
    <property type="entry name" value="AB_hydrolase_fold"/>
</dbReference>
<dbReference type="Gene3D" id="3.40.50.1820">
    <property type="entry name" value="alpha/beta hydrolase"/>
    <property type="match status" value="1"/>
</dbReference>
<dbReference type="InterPro" id="IPR050585">
    <property type="entry name" value="Xaa-Pro_dipeptidyl-ppase/CocE"/>
</dbReference>
<dbReference type="Proteomes" id="UP001062901">
    <property type="component" value="Unassembled WGS sequence"/>
</dbReference>
<protein>
    <submittedName>
        <fullName evidence="2">Peptidase S9</fullName>
    </submittedName>
</protein>
<feature type="domain" description="Peptidase S9 prolyl oligopeptidase catalytic" evidence="1">
    <location>
        <begin position="209"/>
        <end position="412"/>
    </location>
</feature>